<feature type="compositionally biased region" description="Low complexity" evidence="1">
    <location>
        <begin position="28"/>
        <end position="40"/>
    </location>
</feature>
<feature type="compositionally biased region" description="Basic residues" evidence="1">
    <location>
        <begin position="17"/>
        <end position="27"/>
    </location>
</feature>
<organism evidence="2 3">
    <name type="scientific">Chelonia mydas</name>
    <name type="common">Green sea-turtle</name>
    <name type="synonym">Chelonia agassizi</name>
    <dbReference type="NCBI Taxonomy" id="8469"/>
    <lineage>
        <taxon>Eukaryota</taxon>
        <taxon>Metazoa</taxon>
        <taxon>Chordata</taxon>
        <taxon>Craniata</taxon>
        <taxon>Vertebrata</taxon>
        <taxon>Euteleostomi</taxon>
        <taxon>Archelosauria</taxon>
        <taxon>Testudinata</taxon>
        <taxon>Testudines</taxon>
        <taxon>Cryptodira</taxon>
        <taxon>Durocryptodira</taxon>
        <taxon>Americhelydia</taxon>
        <taxon>Chelonioidea</taxon>
        <taxon>Cheloniidae</taxon>
        <taxon>Chelonia</taxon>
    </lineage>
</organism>
<evidence type="ECO:0000313" key="2">
    <source>
        <dbReference type="EMBL" id="EMP37438.1"/>
    </source>
</evidence>
<evidence type="ECO:0000313" key="3">
    <source>
        <dbReference type="Proteomes" id="UP000031443"/>
    </source>
</evidence>
<dbReference type="EMBL" id="KB522028">
    <property type="protein sequence ID" value="EMP37438.1"/>
    <property type="molecule type" value="Genomic_DNA"/>
</dbReference>
<reference evidence="3" key="1">
    <citation type="journal article" date="2013" name="Nat. Genet.">
        <title>The draft genomes of soft-shell turtle and green sea turtle yield insights into the development and evolution of the turtle-specific body plan.</title>
        <authorList>
            <person name="Wang Z."/>
            <person name="Pascual-Anaya J."/>
            <person name="Zadissa A."/>
            <person name="Li W."/>
            <person name="Niimura Y."/>
            <person name="Huang Z."/>
            <person name="Li C."/>
            <person name="White S."/>
            <person name="Xiong Z."/>
            <person name="Fang D."/>
            <person name="Wang B."/>
            <person name="Ming Y."/>
            <person name="Chen Y."/>
            <person name="Zheng Y."/>
            <person name="Kuraku S."/>
            <person name="Pignatelli M."/>
            <person name="Herrero J."/>
            <person name="Beal K."/>
            <person name="Nozawa M."/>
            <person name="Li Q."/>
            <person name="Wang J."/>
            <person name="Zhang H."/>
            <person name="Yu L."/>
            <person name="Shigenobu S."/>
            <person name="Wang J."/>
            <person name="Liu J."/>
            <person name="Flicek P."/>
            <person name="Searle S."/>
            <person name="Wang J."/>
            <person name="Kuratani S."/>
            <person name="Yin Y."/>
            <person name="Aken B."/>
            <person name="Zhang G."/>
            <person name="Irie N."/>
        </authorList>
    </citation>
    <scope>NUCLEOTIDE SEQUENCE [LARGE SCALE GENOMIC DNA]</scope>
</reference>
<dbReference type="STRING" id="8469.M7BZC9"/>
<protein>
    <submittedName>
        <fullName evidence="2">Serine/threonine-protein phosphatase 2A 56 kDa regulatory subunit alpha isoform</fullName>
    </submittedName>
</protein>
<feature type="compositionally biased region" description="Basic residues" evidence="1">
    <location>
        <begin position="50"/>
        <end position="59"/>
    </location>
</feature>
<dbReference type="Proteomes" id="UP000031443">
    <property type="component" value="Unassembled WGS sequence"/>
</dbReference>
<dbReference type="AlphaFoldDB" id="M7BZC9"/>
<name>M7BZC9_CHEMY</name>
<accession>M7BZC9</accession>
<keyword evidence="3" id="KW-1185">Reference proteome</keyword>
<proteinExistence type="predicted"/>
<feature type="region of interest" description="Disordered" evidence="1">
    <location>
        <begin position="89"/>
        <end position="115"/>
    </location>
</feature>
<evidence type="ECO:0000256" key="1">
    <source>
        <dbReference type="SAM" id="MobiDB-lite"/>
    </source>
</evidence>
<sequence length="241" mass="25960">MSAAISAAEKVDGFTRKSVRKAQRQKRSQGSSQFRSQSSQVELSPLPQLKAKKEKKKRLCQGSKGKLQEQSHTTPQQCRYIAGAASGEVNHHRARDAPASGSYPDPGSDASPSWVGGRRGQDFLFSCKKWLDLCQTHPQKPPPAAGSSAFCPHCSSAVVGGVTVWGAAHLTIVHLDLPYPVTPAKPHPVHPDPPIPPYPNSTPMNLNPCIWIPLHLDPLPPGPHLCTQINPTELPALNPAP</sequence>
<gene>
    <name evidence="2" type="ORF">UY3_05347</name>
</gene>
<feature type="region of interest" description="Disordered" evidence="1">
    <location>
        <begin position="1"/>
        <end position="75"/>
    </location>
</feature>